<evidence type="ECO:0008006" key="4">
    <source>
        <dbReference type="Google" id="ProtNLM"/>
    </source>
</evidence>
<organism evidence="2 3">
    <name type="scientific">Aedes aegypti</name>
    <name type="common">Yellowfever mosquito</name>
    <name type="synonym">Culex aegypti</name>
    <dbReference type="NCBI Taxonomy" id="7159"/>
    <lineage>
        <taxon>Eukaryota</taxon>
        <taxon>Metazoa</taxon>
        <taxon>Ecdysozoa</taxon>
        <taxon>Arthropoda</taxon>
        <taxon>Hexapoda</taxon>
        <taxon>Insecta</taxon>
        <taxon>Pterygota</taxon>
        <taxon>Neoptera</taxon>
        <taxon>Endopterygota</taxon>
        <taxon>Diptera</taxon>
        <taxon>Nematocera</taxon>
        <taxon>Culicoidea</taxon>
        <taxon>Culicidae</taxon>
        <taxon>Culicinae</taxon>
        <taxon>Aedini</taxon>
        <taxon>Aedes</taxon>
        <taxon>Stegomyia</taxon>
    </lineage>
</organism>
<sequence length="342" mass="39711">MPQINPMIIGIYSGKRKPADIIEFLSPFVDEMEDVYKNGITVNGHKISVSVRCIICDSPARSFVKGVANFNAQNGCQKCTVEGEYSHISHCNYYPQIRSDLRTDRGFRDKVYGYHHKTDSPLLRLPLNMIDDFPVGDSLHLIDLGIMKRHLIGWRDGNMGNYRAKWTAKTTADISKRLKQMKMPAEIHRSVRGLDCLSHWKGTEYRTFFYYLSIVILKPVLPSDIYEHFLVLYCAVIICSSKNYQHLLDLAHELLLHYLDIFKKIYGEDYMTSNVHNLNHLVDDVKKFGVLSEFNAYPFESKLCQIKHMLRTGNNTQSKRRKNYEMQDPSIKKPNYSREQKS</sequence>
<proteinExistence type="predicted"/>
<protein>
    <recommendedName>
        <fullName evidence="4">Transposase domain-containing protein</fullName>
    </recommendedName>
</protein>
<dbReference type="PANTHER" id="PTHR33053:SF9">
    <property type="entry name" value="AGAP000105-PA"/>
    <property type="match status" value="1"/>
</dbReference>
<evidence type="ECO:0000313" key="2">
    <source>
        <dbReference type="EnsemblMetazoa" id="AAEL019665-PA"/>
    </source>
</evidence>
<dbReference type="OrthoDB" id="7743110at2759"/>
<dbReference type="InParanoid" id="A0A6I8TVH0"/>
<keyword evidence="3" id="KW-1185">Reference proteome</keyword>
<reference evidence="2 3" key="1">
    <citation type="submission" date="2017-06" db="EMBL/GenBank/DDBJ databases">
        <title>Aedes aegypti genome working group (AGWG) sequencing and assembly.</title>
        <authorList>
            <consortium name="Aedes aegypti Genome Working Group (AGWG)"/>
            <person name="Matthews B.J."/>
        </authorList>
    </citation>
    <scope>NUCLEOTIDE SEQUENCE [LARGE SCALE GENOMIC DNA]</scope>
    <source>
        <strain evidence="2 3">LVP_AGWG</strain>
    </source>
</reference>
<accession>A0A6I8TVH0</accession>
<dbReference type="EnsemblMetazoa" id="AAEL019665-RA">
    <property type="protein sequence ID" value="AAEL019665-PA"/>
    <property type="gene ID" value="AAEL019665"/>
</dbReference>
<dbReference type="Proteomes" id="UP000008820">
    <property type="component" value="Chromosome 1"/>
</dbReference>
<name>A0A6I8TVH0_AEDAE</name>
<dbReference type="PANTHER" id="PTHR33053">
    <property type="entry name" value="PROTEIN, PUTATIVE-RELATED"/>
    <property type="match status" value="1"/>
</dbReference>
<evidence type="ECO:0000256" key="1">
    <source>
        <dbReference type="SAM" id="MobiDB-lite"/>
    </source>
</evidence>
<dbReference type="AlphaFoldDB" id="A0A6I8TVH0"/>
<gene>
    <name evidence="2" type="primary">110679553</name>
</gene>
<evidence type="ECO:0000313" key="3">
    <source>
        <dbReference type="Proteomes" id="UP000008820"/>
    </source>
</evidence>
<reference evidence="2" key="2">
    <citation type="submission" date="2020-05" db="UniProtKB">
        <authorList>
            <consortium name="EnsemblMetazoa"/>
        </authorList>
    </citation>
    <scope>IDENTIFICATION</scope>
    <source>
        <strain evidence="2">LVP_AGWG</strain>
    </source>
</reference>
<feature type="region of interest" description="Disordered" evidence="1">
    <location>
        <begin position="315"/>
        <end position="342"/>
    </location>
</feature>